<dbReference type="SMART" id="SM00271">
    <property type="entry name" value="DnaJ"/>
    <property type="match status" value="1"/>
</dbReference>
<dbReference type="SUPFAM" id="SSF46565">
    <property type="entry name" value="Chaperone J-domain"/>
    <property type="match status" value="1"/>
</dbReference>
<dbReference type="FunFam" id="2.60.260.20:FF:000063">
    <property type="entry name" value="LOC100125006 protein"/>
    <property type="match status" value="1"/>
</dbReference>
<feature type="region of interest" description="Disordered" evidence="2">
    <location>
        <begin position="142"/>
        <end position="170"/>
    </location>
</feature>
<feature type="domain" description="J" evidence="3">
    <location>
        <begin position="5"/>
        <end position="69"/>
    </location>
</feature>
<dbReference type="SUPFAM" id="SSF49493">
    <property type="entry name" value="HSP40/DnaJ peptide-binding domain"/>
    <property type="match status" value="2"/>
</dbReference>
<dbReference type="PROSITE" id="PS00636">
    <property type="entry name" value="DNAJ_1"/>
    <property type="match status" value="1"/>
</dbReference>
<sequence>MMGKDYYKVLGITQSASDDDIKKAYRKLALKYHPDKNKSPGAEEKFKEVAEAYEVLSDPEKRKMYNLHGEQGLNGGMSNDGDSYHYTFHGDPRATFEQFFGTSNPFANFFGGQNDVEDMMFETSNSFQHDGMPFGPGSFFQSNFSQRGPPRTQGDNVSCQFSHSSNQPRQDPAIQFDLKCTLDDIYKGNTRKMKITRKRFNRDGHSTRNEDKILHVEIKKGWKEGTKITFPREGDEKPNTIPADIVFTVKDAQHEKFKRDGSNIIYTHTVTLNQALTGFTAMIPTLDADRNIPLPCTDVVKPDTQKRIRGEGLPLPKQPHRRGDLLVNFNIVFPAYLSRQSKAVLRDTLP</sequence>
<feature type="compositionally biased region" description="Polar residues" evidence="2">
    <location>
        <begin position="153"/>
        <end position="169"/>
    </location>
</feature>
<dbReference type="Gene3D" id="2.60.260.20">
    <property type="entry name" value="Urease metallochaperone UreE, N-terminal domain"/>
    <property type="match status" value="2"/>
</dbReference>
<name>H2Z2R9_CIOSA</name>
<dbReference type="GO" id="GO:0006457">
    <property type="term" value="P:protein folding"/>
    <property type="evidence" value="ECO:0007669"/>
    <property type="project" value="InterPro"/>
</dbReference>
<dbReference type="CDD" id="cd06257">
    <property type="entry name" value="DnaJ"/>
    <property type="match status" value="1"/>
</dbReference>
<dbReference type="PANTHER" id="PTHR24078">
    <property type="entry name" value="DNAJ HOMOLOG SUBFAMILY C MEMBER"/>
    <property type="match status" value="1"/>
</dbReference>
<evidence type="ECO:0000313" key="5">
    <source>
        <dbReference type="Proteomes" id="UP000007875"/>
    </source>
</evidence>
<reference evidence="5" key="1">
    <citation type="submission" date="2003-08" db="EMBL/GenBank/DDBJ databases">
        <authorList>
            <person name="Birren B."/>
            <person name="Nusbaum C."/>
            <person name="Abebe A."/>
            <person name="Abouelleil A."/>
            <person name="Adekoya E."/>
            <person name="Ait-zahra M."/>
            <person name="Allen N."/>
            <person name="Allen T."/>
            <person name="An P."/>
            <person name="Anderson M."/>
            <person name="Anderson S."/>
            <person name="Arachchi H."/>
            <person name="Armbruster J."/>
            <person name="Bachantsang P."/>
            <person name="Baldwin J."/>
            <person name="Barry A."/>
            <person name="Bayul T."/>
            <person name="Blitshsteyn B."/>
            <person name="Bloom T."/>
            <person name="Blye J."/>
            <person name="Boguslavskiy L."/>
            <person name="Borowsky M."/>
            <person name="Boukhgalter B."/>
            <person name="Brunache A."/>
            <person name="Butler J."/>
            <person name="Calixte N."/>
            <person name="Calvo S."/>
            <person name="Camarata J."/>
            <person name="Campo K."/>
            <person name="Chang J."/>
            <person name="Cheshatsang Y."/>
            <person name="Citroen M."/>
            <person name="Collymore A."/>
            <person name="Considine T."/>
            <person name="Cook A."/>
            <person name="Cooke P."/>
            <person name="Corum B."/>
            <person name="Cuomo C."/>
            <person name="David R."/>
            <person name="Dawoe T."/>
            <person name="Degray S."/>
            <person name="Dodge S."/>
            <person name="Dooley K."/>
            <person name="Dorje P."/>
            <person name="Dorjee K."/>
            <person name="Dorris L."/>
            <person name="Duffey N."/>
            <person name="Dupes A."/>
            <person name="Elkins T."/>
            <person name="Engels R."/>
            <person name="Erickson J."/>
            <person name="Farina A."/>
            <person name="Faro S."/>
            <person name="Ferreira P."/>
            <person name="Fischer H."/>
            <person name="Fitzgerald M."/>
            <person name="Foley K."/>
            <person name="Gage D."/>
            <person name="Galagan J."/>
            <person name="Gearin G."/>
            <person name="Gnerre S."/>
            <person name="Gnirke A."/>
            <person name="Goyette A."/>
            <person name="Graham J."/>
            <person name="Grandbois E."/>
            <person name="Gyaltsen K."/>
            <person name="Hafez N."/>
            <person name="Hagopian D."/>
            <person name="Hagos B."/>
            <person name="Hall J."/>
            <person name="Hatcher B."/>
            <person name="Heller A."/>
            <person name="Higgins H."/>
            <person name="Honan T."/>
            <person name="Horn A."/>
            <person name="Houde N."/>
            <person name="Hughes L."/>
            <person name="Hulme W."/>
            <person name="Husby E."/>
            <person name="Iliev I."/>
            <person name="Jaffe D."/>
            <person name="Jones C."/>
            <person name="Kamal M."/>
            <person name="Kamat A."/>
            <person name="Kamvysselis M."/>
            <person name="Karlsson E."/>
            <person name="Kells C."/>
            <person name="Kieu A."/>
            <person name="Kisner P."/>
            <person name="Kodira C."/>
            <person name="Kulbokas E."/>
            <person name="Labutti K."/>
            <person name="Lama D."/>
            <person name="Landers T."/>
            <person name="Leger J."/>
            <person name="Levine S."/>
            <person name="Lewis D."/>
            <person name="Lewis T."/>
            <person name="Lindblad-toh K."/>
            <person name="Liu X."/>
            <person name="Lokyitsang T."/>
            <person name="Lokyitsang Y."/>
            <person name="Lucien O."/>
            <person name="Lui A."/>
            <person name="Ma L.J."/>
            <person name="Mabbitt R."/>
            <person name="Macdonald J."/>
            <person name="Maclean C."/>
            <person name="Major J."/>
            <person name="Manning J."/>
            <person name="Marabella R."/>
            <person name="Maru K."/>
            <person name="Matthews C."/>
            <person name="Mauceli E."/>
            <person name="Mccarthy M."/>
            <person name="Mcdonough S."/>
            <person name="Mcghee T."/>
            <person name="Meldrim J."/>
            <person name="Meneus L."/>
            <person name="Mesirov J."/>
            <person name="Mihalev A."/>
            <person name="Mihova T."/>
            <person name="Mikkelsen T."/>
            <person name="Mlenga V."/>
            <person name="Moru K."/>
            <person name="Mozes J."/>
            <person name="Mulrain L."/>
            <person name="Munson G."/>
            <person name="Naylor J."/>
            <person name="Newes C."/>
            <person name="Nguyen C."/>
            <person name="Nguyen N."/>
            <person name="Nguyen T."/>
            <person name="Nicol R."/>
            <person name="Nielsen C."/>
            <person name="Nizzari M."/>
            <person name="Norbu C."/>
            <person name="Norbu N."/>
            <person name="O'donnell P."/>
            <person name="Okoawo O."/>
            <person name="O'leary S."/>
            <person name="Omotosho B."/>
            <person name="O'neill K."/>
            <person name="Osman S."/>
            <person name="Parker S."/>
            <person name="Perrin D."/>
            <person name="Phunkhang P."/>
            <person name="Piqani B."/>
            <person name="Purcell S."/>
            <person name="Rachupka T."/>
            <person name="Ramasamy U."/>
            <person name="Rameau R."/>
            <person name="Ray V."/>
            <person name="Raymond C."/>
            <person name="Retta R."/>
            <person name="Richardson S."/>
            <person name="Rise C."/>
            <person name="Rodriguez J."/>
            <person name="Rogers J."/>
            <person name="Rogov P."/>
            <person name="Rutman M."/>
            <person name="Schupbach R."/>
            <person name="Seaman C."/>
            <person name="Settipalli S."/>
            <person name="Sharpe T."/>
            <person name="Sheridan J."/>
            <person name="Sherpa N."/>
            <person name="Shi J."/>
            <person name="Smirnov S."/>
            <person name="Smith C."/>
            <person name="Sougnez C."/>
            <person name="Spencer B."/>
            <person name="Stalker J."/>
            <person name="Stange-thomann N."/>
            <person name="Stavropoulos S."/>
            <person name="Stetson K."/>
            <person name="Stone C."/>
            <person name="Stone S."/>
            <person name="Stubbs M."/>
            <person name="Talamas J."/>
            <person name="Tchuinga P."/>
            <person name="Tenzing P."/>
            <person name="Tesfaye S."/>
            <person name="Theodore J."/>
            <person name="Thoulutsang Y."/>
            <person name="Topham K."/>
            <person name="Towey S."/>
            <person name="Tsamla T."/>
            <person name="Tsomo N."/>
            <person name="Vallee D."/>
            <person name="Vassiliev H."/>
            <person name="Venkataraman V."/>
            <person name="Vinson J."/>
            <person name="Vo A."/>
            <person name="Wade C."/>
            <person name="Wang S."/>
            <person name="Wangchuk T."/>
            <person name="Wangdi T."/>
            <person name="Whittaker C."/>
            <person name="Wilkinson J."/>
            <person name="Wu Y."/>
            <person name="Wyman D."/>
            <person name="Yadav S."/>
            <person name="Yang S."/>
            <person name="Yang X."/>
            <person name="Yeager S."/>
            <person name="Yee E."/>
            <person name="Young G."/>
            <person name="Zainoun J."/>
            <person name="Zembeck L."/>
            <person name="Zimmer A."/>
            <person name="Zody M."/>
            <person name="Lander E."/>
        </authorList>
    </citation>
    <scope>NUCLEOTIDE SEQUENCE [LARGE SCALE GENOMIC DNA]</scope>
</reference>
<dbReference type="InterPro" id="IPR001623">
    <property type="entry name" value="DnaJ_domain"/>
</dbReference>
<evidence type="ECO:0000259" key="3">
    <source>
        <dbReference type="PROSITE" id="PS50076"/>
    </source>
</evidence>
<dbReference type="PANTHER" id="PTHR24078:SF553">
    <property type="entry name" value="DNAJ HOMOLOG SUBFAMILY B MEMBER 5"/>
    <property type="match status" value="1"/>
</dbReference>
<organism evidence="4 5">
    <name type="scientific">Ciona savignyi</name>
    <name type="common">Pacific transparent sea squirt</name>
    <dbReference type="NCBI Taxonomy" id="51511"/>
    <lineage>
        <taxon>Eukaryota</taxon>
        <taxon>Metazoa</taxon>
        <taxon>Chordata</taxon>
        <taxon>Tunicata</taxon>
        <taxon>Ascidiacea</taxon>
        <taxon>Phlebobranchia</taxon>
        <taxon>Cionidae</taxon>
        <taxon>Ciona</taxon>
    </lineage>
</organism>
<dbReference type="FunCoup" id="H2Z2R9">
    <property type="interactions" value="11"/>
</dbReference>
<dbReference type="InterPro" id="IPR036869">
    <property type="entry name" value="J_dom_sf"/>
</dbReference>
<dbReference type="OMA" id="NIYESFF"/>
<dbReference type="InterPro" id="IPR018253">
    <property type="entry name" value="DnaJ_domain_CS"/>
</dbReference>
<dbReference type="Pfam" id="PF01556">
    <property type="entry name" value="DnaJ_C"/>
    <property type="match status" value="1"/>
</dbReference>
<dbReference type="GO" id="GO:0051082">
    <property type="term" value="F:unfolded protein binding"/>
    <property type="evidence" value="ECO:0007669"/>
    <property type="project" value="InterPro"/>
</dbReference>
<dbReference type="GeneTree" id="ENSGT00940000156090"/>
<dbReference type="InParanoid" id="H2Z2R9"/>
<keyword evidence="5" id="KW-1185">Reference proteome</keyword>
<dbReference type="eggNOG" id="KOG0714">
    <property type="taxonomic scope" value="Eukaryota"/>
</dbReference>
<dbReference type="FunFam" id="2.60.260.20:FF:000002">
    <property type="entry name" value="Dnaj homolog subfamily b member"/>
    <property type="match status" value="1"/>
</dbReference>
<dbReference type="Proteomes" id="UP000007875">
    <property type="component" value="Unassembled WGS sequence"/>
</dbReference>
<dbReference type="PROSITE" id="PS50076">
    <property type="entry name" value="DNAJ_2"/>
    <property type="match status" value="1"/>
</dbReference>
<dbReference type="InterPro" id="IPR008971">
    <property type="entry name" value="HSP40/DnaJ_pept-bd"/>
</dbReference>
<proteinExistence type="predicted"/>
<dbReference type="PRINTS" id="PR00625">
    <property type="entry name" value="JDOMAIN"/>
</dbReference>
<evidence type="ECO:0000256" key="1">
    <source>
        <dbReference type="ARBA" id="ARBA00023186"/>
    </source>
</evidence>
<dbReference type="CDD" id="cd10747">
    <property type="entry name" value="DnaJ_C"/>
    <property type="match status" value="1"/>
</dbReference>
<dbReference type="GO" id="GO:0005829">
    <property type="term" value="C:cytosol"/>
    <property type="evidence" value="ECO:0007669"/>
    <property type="project" value="TreeGrafter"/>
</dbReference>
<keyword evidence="1" id="KW-0143">Chaperone</keyword>
<accession>H2Z2R9</accession>
<evidence type="ECO:0000256" key="2">
    <source>
        <dbReference type="SAM" id="MobiDB-lite"/>
    </source>
</evidence>
<evidence type="ECO:0000313" key="4">
    <source>
        <dbReference type="Ensembl" id="ENSCSAVP00000011881.1"/>
    </source>
</evidence>
<dbReference type="AlphaFoldDB" id="H2Z2R9"/>
<dbReference type="GO" id="GO:0051087">
    <property type="term" value="F:protein-folding chaperone binding"/>
    <property type="evidence" value="ECO:0007669"/>
    <property type="project" value="TreeGrafter"/>
</dbReference>
<dbReference type="InterPro" id="IPR051339">
    <property type="entry name" value="DnaJ_subfamily_B"/>
</dbReference>
<dbReference type="InterPro" id="IPR002939">
    <property type="entry name" value="DnaJ_C"/>
</dbReference>
<reference evidence="4" key="2">
    <citation type="submission" date="2025-08" db="UniProtKB">
        <authorList>
            <consortium name="Ensembl"/>
        </authorList>
    </citation>
    <scope>IDENTIFICATION</scope>
</reference>
<dbReference type="Gene3D" id="1.10.287.110">
    <property type="entry name" value="DnaJ domain"/>
    <property type="match status" value="1"/>
</dbReference>
<protein>
    <recommendedName>
        <fullName evidence="3">J domain-containing protein</fullName>
    </recommendedName>
</protein>
<reference evidence="4" key="3">
    <citation type="submission" date="2025-09" db="UniProtKB">
        <authorList>
            <consortium name="Ensembl"/>
        </authorList>
    </citation>
    <scope>IDENTIFICATION</scope>
</reference>
<dbReference type="FunFam" id="1.10.287.110:FF:000033">
    <property type="entry name" value="dnaJ homolog subfamily B member 13"/>
    <property type="match status" value="1"/>
</dbReference>
<dbReference type="Pfam" id="PF00226">
    <property type="entry name" value="DnaJ"/>
    <property type="match status" value="1"/>
</dbReference>
<dbReference type="STRING" id="51511.ENSCSAVP00000011881"/>
<dbReference type="Ensembl" id="ENSCSAVT00000012019.1">
    <property type="protein sequence ID" value="ENSCSAVP00000011881.1"/>
    <property type="gene ID" value="ENSCSAVG00000006976.1"/>
</dbReference>